<evidence type="ECO:0000256" key="1">
    <source>
        <dbReference type="ARBA" id="ARBA00022723"/>
    </source>
</evidence>
<dbReference type="Pfam" id="PF00702">
    <property type="entry name" value="Hydrolase"/>
    <property type="match status" value="1"/>
</dbReference>
<dbReference type="CDD" id="cd02603">
    <property type="entry name" value="HAD_sEH-N_like"/>
    <property type="match status" value="1"/>
</dbReference>
<name>A0AAV5N4H1_9GAMM</name>
<dbReference type="NCBIfam" id="TIGR01509">
    <property type="entry name" value="HAD-SF-IA-v3"/>
    <property type="match status" value="1"/>
</dbReference>
<dbReference type="NCBIfam" id="NF006991">
    <property type="entry name" value="PRK09456.1"/>
    <property type="match status" value="1"/>
</dbReference>
<keyword evidence="3" id="KW-1185">Reference proteome</keyword>
<dbReference type="GO" id="GO:0046872">
    <property type="term" value="F:metal ion binding"/>
    <property type="evidence" value="ECO:0007669"/>
    <property type="project" value="UniProtKB-KW"/>
</dbReference>
<dbReference type="PANTHER" id="PTHR43611:SF3">
    <property type="entry name" value="FLAVIN MONONUCLEOTIDE HYDROLASE 1, CHLOROPLATIC"/>
    <property type="match status" value="1"/>
</dbReference>
<dbReference type="PANTHER" id="PTHR43611">
    <property type="entry name" value="ALPHA-D-GLUCOSE 1-PHOSPHATE PHOSPHATASE"/>
    <property type="match status" value="1"/>
</dbReference>
<proteinExistence type="predicted"/>
<protein>
    <submittedName>
        <fullName evidence="2">Phosphatase</fullName>
    </submittedName>
</protein>
<dbReference type="InterPro" id="IPR023198">
    <property type="entry name" value="PGP-like_dom2"/>
</dbReference>
<dbReference type="AlphaFoldDB" id="A0AAV5N4H1"/>
<sequence>MLYIFDLGNVIVDIDFKRVLGVWSRLSGIPLATLSERFRMGKPFEMHERGEISDEAFADLLCEEMEMPLSFAQFAEGWQAIFIDQRDDTLAVMQRLRQEGNQVVILSNTNALHCSYWPARFPDVGASADRIYLSQELGMRKPEVDIYLHVLRQEGAKPEDALFFDDHRDNVLSARSIGLPTVHVIDRRTVPDYFR</sequence>
<dbReference type="Gene3D" id="1.10.150.240">
    <property type="entry name" value="Putative phosphatase, domain 2"/>
    <property type="match status" value="1"/>
</dbReference>
<organism evidence="2 3">
    <name type="scientific">Leminorella grimontii</name>
    <dbReference type="NCBI Taxonomy" id="82981"/>
    <lineage>
        <taxon>Bacteria</taxon>
        <taxon>Pseudomonadati</taxon>
        <taxon>Pseudomonadota</taxon>
        <taxon>Gammaproteobacteria</taxon>
        <taxon>Enterobacterales</taxon>
        <taxon>Budviciaceae</taxon>
        <taxon>Leminorella</taxon>
    </lineage>
</organism>
<dbReference type="SUPFAM" id="SSF56784">
    <property type="entry name" value="HAD-like"/>
    <property type="match status" value="1"/>
</dbReference>
<dbReference type="InterPro" id="IPR036412">
    <property type="entry name" value="HAD-like_sf"/>
</dbReference>
<dbReference type="EMBL" id="BRLH01000003">
    <property type="protein sequence ID" value="GKX55808.1"/>
    <property type="molecule type" value="Genomic_DNA"/>
</dbReference>
<accession>A0AAV5N4H1</accession>
<gene>
    <name evidence="2" type="ORF">SOASR030_19200</name>
</gene>
<dbReference type="InterPro" id="IPR023214">
    <property type="entry name" value="HAD_sf"/>
</dbReference>
<dbReference type="Gene3D" id="3.40.50.1000">
    <property type="entry name" value="HAD superfamily/HAD-like"/>
    <property type="match status" value="1"/>
</dbReference>
<evidence type="ECO:0000313" key="3">
    <source>
        <dbReference type="Proteomes" id="UP001058124"/>
    </source>
</evidence>
<dbReference type="SFLD" id="SFLDS00003">
    <property type="entry name" value="Haloacid_Dehalogenase"/>
    <property type="match status" value="1"/>
</dbReference>
<dbReference type="SFLD" id="SFLDG01129">
    <property type="entry name" value="C1.5:_HAD__Beta-PGM__Phosphata"/>
    <property type="match status" value="1"/>
</dbReference>
<comment type="caution">
    <text evidence="2">The sequence shown here is derived from an EMBL/GenBank/DDBJ whole genome shotgun (WGS) entry which is preliminary data.</text>
</comment>
<dbReference type="PRINTS" id="PR00413">
    <property type="entry name" value="HADHALOGNASE"/>
</dbReference>
<dbReference type="RefSeq" id="WP_027273759.1">
    <property type="nucleotide sequence ID" value="NZ_BRLH01000003.1"/>
</dbReference>
<keyword evidence="1" id="KW-0479">Metal-binding</keyword>
<dbReference type="Proteomes" id="UP001058124">
    <property type="component" value="Unassembled WGS sequence"/>
</dbReference>
<evidence type="ECO:0000313" key="2">
    <source>
        <dbReference type="EMBL" id="GKX55808.1"/>
    </source>
</evidence>
<dbReference type="InterPro" id="IPR006439">
    <property type="entry name" value="HAD-SF_hydro_IA"/>
</dbReference>
<reference evidence="2" key="1">
    <citation type="submission" date="2022-06" db="EMBL/GenBank/DDBJ databases">
        <title>Draft genome sequences of Leminorella grimontii str. JCM5902.</title>
        <authorList>
            <person name="Wakabayashi Y."/>
            <person name="Kojima K."/>
        </authorList>
    </citation>
    <scope>NUCLEOTIDE SEQUENCE</scope>
    <source>
        <strain evidence="2">JCM 5902</strain>
    </source>
</reference>